<dbReference type="GO" id="GO:0005576">
    <property type="term" value="C:extracellular region"/>
    <property type="evidence" value="ECO:0007669"/>
    <property type="project" value="InterPro"/>
</dbReference>
<dbReference type="InterPro" id="IPR050473">
    <property type="entry name" value="A2M/Complement_sys"/>
</dbReference>
<comment type="caution">
    <text evidence="2">The sequence shown here is derived from an EMBL/GenBank/DDBJ whole genome shotgun (WGS) entry which is preliminary data.</text>
</comment>
<dbReference type="Gene3D" id="2.60.40.690">
    <property type="entry name" value="Alpha-macroglobulin, receptor-binding domain"/>
    <property type="match status" value="1"/>
</dbReference>
<name>A0AAN8ZVD9_HALRR</name>
<reference evidence="2 3" key="1">
    <citation type="submission" date="2023-11" db="EMBL/GenBank/DDBJ databases">
        <title>Halocaridina rubra genome assembly.</title>
        <authorList>
            <person name="Smith C."/>
        </authorList>
    </citation>
    <scope>NUCLEOTIDE SEQUENCE [LARGE SCALE GENOMIC DNA]</scope>
    <source>
        <strain evidence="2">EP-1</strain>
        <tissue evidence="2">Whole</tissue>
    </source>
</reference>
<evidence type="ECO:0000313" key="3">
    <source>
        <dbReference type="Proteomes" id="UP001381693"/>
    </source>
</evidence>
<dbReference type="Proteomes" id="UP001381693">
    <property type="component" value="Unassembled WGS sequence"/>
</dbReference>
<dbReference type="PANTHER" id="PTHR11412:SF171">
    <property type="entry name" value="PREGNANCY ZONE PROTEIN-LIKE PROTEIN"/>
    <property type="match status" value="1"/>
</dbReference>
<accession>A0AAN8ZVD9</accession>
<keyword evidence="3" id="KW-1185">Reference proteome</keyword>
<dbReference type="InterPro" id="IPR036595">
    <property type="entry name" value="A-macroglobulin_rcpt-bd_sf"/>
</dbReference>
<evidence type="ECO:0000259" key="1">
    <source>
        <dbReference type="SMART" id="SM01361"/>
    </source>
</evidence>
<dbReference type="InterPro" id="IPR009048">
    <property type="entry name" value="A-macroglobulin_rcpt-bd"/>
</dbReference>
<dbReference type="Pfam" id="PF07677">
    <property type="entry name" value="A2M_recep"/>
    <property type="match status" value="1"/>
</dbReference>
<gene>
    <name evidence="2" type="ORF">SK128_004121</name>
</gene>
<evidence type="ECO:0000313" key="2">
    <source>
        <dbReference type="EMBL" id="KAK7070011.1"/>
    </source>
</evidence>
<sequence length="272" mass="30109">MYVTFSQDTVVALQALASYEAHQNQGTTKLVVTVDGDGLEHSFLIDESNKLLQQMVNIPNFPTNILLDMEGAGCALLQAVLRYNVPNPSPNEAFSLRVETETAPDKHCVTKRIKTCALYNQPDGKSNMVIIEVNLISGYIPEKADLKQLIGYGSGIFKRYEVDGSKVTFYIDELTKKEVCLAFRVIREVDMEDVKPGTVKIYDYYQPEFSISKSYTLPNDDVCEFGPSVVIDGIIVDPIPIDYFADYDADETTTVAPDAIDELIGAIDAAIP</sequence>
<dbReference type="PANTHER" id="PTHR11412">
    <property type="entry name" value="MACROGLOBULIN / COMPLEMENT"/>
    <property type="match status" value="1"/>
</dbReference>
<protein>
    <recommendedName>
        <fullName evidence="1">Alpha-macroglobulin receptor-binding domain-containing protein</fullName>
    </recommendedName>
</protein>
<proteinExistence type="predicted"/>
<organism evidence="2 3">
    <name type="scientific">Halocaridina rubra</name>
    <name type="common">Hawaiian red shrimp</name>
    <dbReference type="NCBI Taxonomy" id="373956"/>
    <lineage>
        <taxon>Eukaryota</taxon>
        <taxon>Metazoa</taxon>
        <taxon>Ecdysozoa</taxon>
        <taxon>Arthropoda</taxon>
        <taxon>Crustacea</taxon>
        <taxon>Multicrustacea</taxon>
        <taxon>Malacostraca</taxon>
        <taxon>Eumalacostraca</taxon>
        <taxon>Eucarida</taxon>
        <taxon>Decapoda</taxon>
        <taxon>Pleocyemata</taxon>
        <taxon>Caridea</taxon>
        <taxon>Atyoidea</taxon>
        <taxon>Atyidae</taxon>
        <taxon>Halocaridina</taxon>
    </lineage>
</organism>
<feature type="domain" description="Alpha-macroglobulin receptor-binding" evidence="1">
    <location>
        <begin position="126"/>
        <end position="215"/>
    </location>
</feature>
<dbReference type="AlphaFoldDB" id="A0AAN8ZVD9"/>
<dbReference type="SUPFAM" id="SSF49410">
    <property type="entry name" value="Alpha-macroglobulin receptor domain"/>
    <property type="match status" value="1"/>
</dbReference>
<dbReference type="SMART" id="SM01361">
    <property type="entry name" value="A2M_recep"/>
    <property type="match status" value="1"/>
</dbReference>
<dbReference type="EMBL" id="JAXCGZ010015606">
    <property type="protein sequence ID" value="KAK7070011.1"/>
    <property type="molecule type" value="Genomic_DNA"/>
</dbReference>